<evidence type="ECO:0000313" key="3">
    <source>
        <dbReference type="EMBL" id="MFD1096374.1"/>
    </source>
</evidence>
<gene>
    <name evidence="3" type="ORF">ACFQ3Q_11480</name>
</gene>
<dbReference type="PROSITE" id="PS51257">
    <property type="entry name" value="PROKAR_LIPOPROTEIN"/>
    <property type="match status" value="1"/>
</dbReference>
<keyword evidence="1" id="KW-0378">Hydrolase</keyword>
<dbReference type="Proteomes" id="UP001597131">
    <property type="component" value="Unassembled WGS sequence"/>
</dbReference>
<feature type="active site" evidence="1">
    <location>
        <position position="193"/>
    </location>
</feature>
<keyword evidence="1" id="KW-0645">Protease</keyword>
<organism evidence="3 4">
    <name type="scientific">Salegentibacter chungangensis</name>
    <dbReference type="NCBI Taxonomy" id="1335724"/>
    <lineage>
        <taxon>Bacteria</taxon>
        <taxon>Pseudomonadati</taxon>
        <taxon>Bacteroidota</taxon>
        <taxon>Flavobacteriia</taxon>
        <taxon>Flavobacteriales</taxon>
        <taxon>Flavobacteriaceae</taxon>
        <taxon>Salegentibacter</taxon>
    </lineage>
</organism>
<dbReference type="Pfam" id="PF01400">
    <property type="entry name" value="Astacin"/>
    <property type="match status" value="1"/>
</dbReference>
<dbReference type="InterPro" id="IPR024079">
    <property type="entry name" value="MetalloPept_cat_dom_sf"/>
</dbReference>
<dbReference type="SUPFAM" id="SSF55486">
    <property type="entry name" value="Metalloproteases ('zincins'), catalytic domain"/>
    <property type="match status" value="1"/>
</dbReference>
<dbReference type="RefSeq" id="WP_380745956.1">
    <property type="nucleotide sequence ID" value="NZ_JBHTLI010000002.1"/>
</dbReference>
<feature type="domain" description="Peptidase M12A" evidence="2">
    <location>
        <begin position="105"/>
        <end position="297"/>
    </location>
</feature>
<dbReference type="Gene3D" id="3.40.390.10">
    <property type="entry name" value="Collagenase (Catalytic Domain)"/>
    <property type="match status" value="1"/>
</dbReference>
<name>A0ABW3NTS1_9FLAO</name>
<dbReference type="PANTHER" id="PTHR10127:SF850">
    <property type="entry name" value="METALLOENDOPEPTIDASE"/>
    <property type="match status" value="1"/>
</dbReference>
<dbReference type="PROSITE" id="PS51864">
    <property type="entry name" value="ASTACIN"/>
    <property type="match status" value="1"/>
</dbReference>
<feature type="binding site" evidence="1">
    <location>
        <position position="202"/>
    </location>
    <ligand>
        <name>Zn(2+)</name>
        <dbReference type="ChEBI" id="CHEBI:29105"/>
        <note>catalytic</note>
    </ligand>
</feature>
<keyword evidence="1" id="KW-0482">Metalloprotease</keyword>
<dbReference type="SMART" id="SM00235">
    <property type="entry name" value="ZnMc"/>
    <property type="match status" value="1"/>
</dbReference>
<dbReference type="CDD" id="cd04280">
    <property type="entry name" value="ZnMc_astacin_like"/>
    <property type="match status" value="1"/>
</dbReference>
<comment type="caution">
    <text evidence="1">Lacks conserved residue(s) required for the propagation of feature annotation.</text>
</comment>
<dbReference type="InterPro" id="IPR034035">
    <property type="entry name" value="Astacin-like_dom"/>
</dbReference>
<evidence type="ECO:0000259" key="2">
    <source>
        <dbReference type="PROSITE" id="PS51864"/>
    </source>
</evidence>
<accession>A0ABW3NTS1</accession>
<sequence length="348" mass="39365">MRKRNLMFLLPALAVLSCSKDSINQTEETEQLKSGTKEEKMNVEAAFPTKFGSVSEVYYAGKRIPVEDVKGKYVYQGDIIFDKDMVTSEPVQMVFEEGETPPEQRSVGRTSGMWPNNTVYYAIDSNLPDKYRVEDAIAHWESKTSLKFVQRTSQSNYIYFTPGSGCSSYVGMTGSKQPVTLASACTTGNTIHEIGHAVGLWHEQSRVDRDSHITVHYENIQSGREHNFDTYAENGLDGNEFTSNLDFNSIMMYGPYSFSSNGQPTITRADGSLYQIQRSKLSNGDVAGINSMYSGDGGTTEPNYINGEYYTIEGLTVLRSNDRWYYFSENLSRWKQVRLSNNGYWYFL</sequence>
<dbReference type="PANTHER" id="PTHR10127">
    <property type="entry name" value="DISCOIDIN, CUB, EGF, LAMININ , AND ZINC METALLOPROTEASE DOMAIN CONTAINING"/>
    <property type="match status" value="1"/>
</dbReference>
<dbReference type="InterPro" id="IPR001506">
    <property type="entry name" value="Peptidase_M12A"/>
</dbReference>
<comment type="cofactor">
    <cofactor evidence="1">
        <name>Zn(2+)</name>
        <dbReference type="ChEBI" id="CHEBI:29105"/>
    </cofactor>
    <text evidence="1">Binds 1 zinc ion per subunit.</text>
</comment>
<reference evidence="4" key="1">
    <citation type="journal article" date="2019" name="Int. J. Syst. Evol. Microbiol.">
        <title>The Global Catalogue of Microorganisms (GCM) 10K type strain sequencing project: providing services to taxonomists for standard genome sequencing and annotation.</title>
        <authorList>
            <consortium name="The Broad Institute Genomics Platform"/>
            <consortium name="The Broad Institute Genome Sequencing Center for Infectious Disease"/>
            <person name="Wu L."/>
            <person name="Ma J."/>
        </authorList>
    </citation>
    <scope>NUCLEOTIDE SEQUENCE [LARGE SCALE GENOMIC DNA]</scope>
    <source>
        <strain evidence="4">CCUG 64793</strain>
    </source>
</reference>
<keyword evidence="4" id="KW-1185">Reference proteome</keyword>
<dbReference type="PRINTS" id="PR00480">
    <property type="entry name" value="ASTACIN"/>
</dbReference>
<comment type="caution">
    <text evidence="3">The sequence shown here is derived from an EMBL/GenBank/DDBJ whole genome shotgun (WGS) entry which is preliminary data.</text>
</comment>
<dbReference type="InterPro" id="IPR006026">
    <property type="entry name" value="Peptidase_Metallo"/>
</dbReference>
<feature type="binding site" evidence="1">
    <location>
        <position position="196"/>
    </location>
    <ligand>
        <name>Zn(2+)</name>
        <dbReference type="ChEBI" id="CHEBI:29105"/>
        <note>catalytic</note>
    </ligand>
</feature>
<evidence type="ECO:0000313" key="4">
    <source>
        <dbReference type="Proteomes" id="UP001597131"/>
    </source>
</evidence>
<feature type="binding site" evidence="1">
    <location>
        <position position="192"/>
    </location>
    <ligand>
        <name>Zn(2+)</name>
        <dbReference type="ChEBI" id="CHEBI:29105"/>
        <note>catalytic</note>
    </ligand>
</feature>
<keyword evidence="1" id="KW-0479">Metal-binding</keyword>
<protein>
    <submittedName>
        <fullName evidence="3">M12 family metallopeptidase</fullName>
    </submittedName>
</protein>
<keyword evidence="1" id="KW-0862">Zinc</keyword>
<evidence type="ECO:0000256" key="1">
    <source>
        <dbReference type="PROSITE-ProRule" id="PRU01211"/>
    </source>
</evidence>
<dbReference type="EMBL" id="JBHTLI010000002">
    <property type="protein sequence ID" value="MFD1096374.1"/>
    <property type="molecule type" value="Genomic_DNA"/>
</dbReference>
<proteinExistence type="predicted"/>